<keyword evidence="2" id="KW-1185">Reference proteome</keyword>
<dbReference type="Proteomes" id="UP001358586">
    <property type="component" value="Chromosome 12"/>
</dbReference>
<sequence length="54" mass="6525">MEVPPMVKKKSAKKNIYDEPTWCEHRLERDMHYKMRLLKAMKPFMDTFEISHGA</sequence>
<accession>A0ABR0MPW6</accession>
<protein>
    <submittedName>
        <fullName evidence="1">Uncharacterized protein</fullName>
    </submittedName>
</protein>
<evidence type="ECO:0000313" key="2">
    <source>
        <dbReference type="Proteomes" id="UP001358586"/>
    </source>
</evidence>
<comment type="caution">
    <text evidence="1">The sequence shown here is derived from an EMBL/GenBank/DDBJ whole genome shotgun (WGS) entry which is preliminary data.</text>
</comment>
<evidence type="ECO:0000313" key="1">
    <source>
        <dbReference type="EMBL" id="KAK5775875.1"/>
    </source>
</evidence>
<gene>
    <name evidence="1" type="ORF">PVK06_043829</name>
</gene>
<name>A0ABR0MPW6_GOSAR</name>
<dbReference type="EMBL" id="JARKNE010000012">
    <property type="protein sequence ID" value="KAK5775875.1"/>
    <property type="molecule type" value="Genomic_DNA"/>
</dbReference>
<organism evidence="1 2">
    <name type="scientific">Gossypium arboreum</name>
    <name type="common">Tree cotton</name>
    <name type="synonym">Gossypium nanking</name>
    <dbReference type="NCBI Taxonomy" id="29729"/>
    <lineage>
        <taxon>Eukaryota</taxon>
        <taxon>Viridiplantae</taxon>
        <taxon>Streptophyta</taxon>
        <taxon>Embryophyta</taxon>
        <taxon>Tracheophyta</taxon>
        <taxon>Spermatophyta</taxon>
        <taxon>Magnoliopsida</taxon>
        <taxon>eudicotyledons</taxon>
        <taxon>Gunneridae</taxon>
        <taxon>Pentapetalae</taxon>
        <taxon>rosids</taxon>
        <taxon>malvids</taxon>
        <taxon>Malvales</taxon>
        <taxon>Malvaceae</taxon>
        <taxon>Malvoideae</taxon>
        <taxon>Gossypium</taxon>
    </lineage>
</organism>
<reference evidence="1 2" key="1">
    <citation type="submission" date="2023-03" db="EMBL/GenBank/DDBJ databases">
        <title>WGS of Gossypium arboreum.</title>
        <authorList>
            <person name="Yu D."/>
        </authorList>
    </citation>
    <scope>NUCLEOTIDE SEQUENCE [LARGE SCALE GENOMIC DNA]</scope>
    <source>
        <tissue evidence="1">Leaf</tissue>
    </source>
</reference>
<proteinExistence type="predicted"/>